<feature type="region of interest" description="Disordered" evidence="1">
    <location>
        <begin position="82"/>
        <end position="105"/>
    </location>
</feature>
<name>A0A2P2ISF0_RHIMU</name>
<evidence type="ECO:0000313" key="2">
    <source>
        <dbReference type="EMBL" id="MBW84142.1"/>
    </source>
</evidence>
<dbReference type="AlphaFoldDB" id="A0A2P2ISF0"/>
<evidence type="ECO:0000256" key="1">
    <source>
        <dbReference type="SAM" id="MobiDB-lite"/>
    </source>
</evidence>
<protein>
    <submittedName>
        <fullName evidence="2">Uncharacterized protein MANES_16G068700</fullName>
    </submittedName>
</protein>
<dbReference type="EMBL" id="GGEC01003659">
    <property type="protein sequence ID" value="MBW84142.1"/>
    <property type="molecule type" value="Transcribed_RNA"/>
</dbReference>
<sequence length="119" mass="11951">MLPAGLLPTAAFVDAPALLDNVNPGSTAGEALLMDVRPPNVISEVPAPFGNICPGGTANEIPETSLFIGILSPDAVEGLALLGTSDTPPAANGPDNSNSKNSKVFGFGARGAFSFVEDS</sequence>
<reference evidence="2" key="1">
    <citation type="submission" date="2018-02" db="EMBL/GenBank/DDBJ databases">
        <title>Rhizophora mucronata_Transcriptome.</title>
        <authorList>
            <person name="Meera S.P."/>
            <person name="Sreeshan A."/>
            <person name="Augustine A."/>
        </authorList>
    </citation>
    <scope>NUCLEOTIDE SEQUENCE</scope>
    <source>
        <tissue evidence="2">Leaf</tissue>
    </source>
</reference>
<organism evidence="2">
    <name type="scientific">Rhizophora mucronata</name>
    <name type="common">Asiatic mangrove</name>
    <dbReference type="NCBI Taxonomy" id="61149"/>
    <lineage>
        <taxon>Eukaryota</taxon>
        <taxon>Viridiplantae</taxon>
        <taxon>Streptophyta</taxon>
        <taxon>Embryophyta</taxon>
        <taxon>Tracheophyta</taxon>
        <taxon>Spermatophyta</taxon>
        <taxon>Magnoliopsida</taxon>
        <taxon>eudicotyledons</taxon>
        <taxon>Gunneridae</taxon>
        <taxon>Pentapetalae</taxon>
        <taxon>rosids</taxon>
        <taxon>fabids</taxon>
        <taxon>Malpighiales</taxon>
        <taxon>Rhizophoraceae</taxon>
        <taxon>Rhizophora</taxon>
    </lineage>
</organism>
<accession>A0A2P2ISF0</accession>
<proteinExistence type="predicted"/>